<organism evidence="1">
    <name type="scientific">gut metagenome</name>
    <dbReference type="NCBI Taxonomy" id="749906"/>
    <lineage>
        <taxon>unclassified sequences</taxon>
        <taxon>metagenomes</taxon>
        <taxon>organismal metagenomes</taxon>
    </lineage>
</organism>
<name>J9F505_9ZZZZ</name>
<gene>
    <name evidence="1" type="ORF">EVA_22330</name>
</gene>
<reference evidence="1" key="1">
    <citation type="journal article" date="2012" name="PLoS ONE">
        <title>Gene sets for utilization of primary and secondary nutrition supplies in the distal gut of endangered iberian lynx.</title>
        <authorList>
            <person name="Alcaide M."/>
            <person name="Messina E."/>
            <person name="Richter M."/>
            <person name="Bargiela R."/>
            <person name="Peplies J."/>
            <person name="Huws S.A."/>
            <person name="Newbold C.J."/>
            <person name="Golyshin P.N."/>
            <person name="Simon M.A."/>
            <person name="Lopez G."/>
            <person name="Yakimov M.M."/>
            <person name="Ferrer M."/>
        </authorList>
    </citation>
    <scope>NUCLEOTIDE SEQUENCE</scope>
</reference>
<accession>J9F505</accession>
<proteinExistence type="predicted"/>
<sequence>KRTYKPKMETRIRLTEKSCDEQYLRELFDELQRKAPKQLNILMKYLELSGYSSGRMQYQVSKSELLHRSSVTPAVLNALVGKGIFEV</sequence>
<dbReference type="EMBL" id="AMCI01009395">
    <property type="protein sequence ID" value="EJW89563.1"/>
    <property type="molecule type" value="Genomic_DNA"/>
</dbReference>
<feature type="non-terminal residue" evidence="1">
    <location>
        <position position="1"/>
    </location>
</feature>
<protein>
    <submittedName>
        <fullName evidence="1">Primosomal protein N</fullName>
    </submittedName>
</protein>
<comment type="caution">
    <text evidence="1">The sequence shown here is derived from an EMBL/GenBank/DDBJ whole genome shotgun (WGS) entry which is preliminary data.</text>
</comment>
<dbReference type="AlphaFoldDB" id="J9F505"/>
<feature type="non-terminal residue" evidence="1">
    <location>
        <position position="87"/>
    </location>
</feature>
<evidence type="ECO:0000313" key="1">
    <source>
        <dbReference type="EMBL" id="EJW89563.1"/>
    </source>
</evidence>